<evidence type="ECO:0000313" key="2">
    <source>
        <dbReference type="EMBL" id="RAL53880.1"/>
    </source>
</evidence>
<keyword evidence="3" id="KW-1185">Reference proteome</keyword>
<keyword evidence="1" id="KW-0472">Membrane</keyword>
<feature type="transmembrane region" description="Helical" evidence="1">
    <location>
        <begin position="13"/>
        <end position="31"/>
    </location>
</feature>
<evidence type="ECO:0000256" key="1">
    <source>
        <dbReference type="SAM" id="Phobius"/>
    </source>
</evidence>
<comment type="caution">
    <text evidence="2">The sequence shown here is derived from an EMBL/GenBank/DDBJ whole genome shotgun (WGS) entry which is preliminary data.</text>
</comment>
<gene>
    <name evidence="2" type="ORF">DM860_004351</name>
</gene>
<dbReference type="Proteomes" id="UP000249390">
    <property type="component" value="Unassembled WGS sequence"/>
</dbReference>
<protein>
    <submittedName>
        <fullName evidence="2">Uncharacterized protein</fullName>
    </submittedName>
</protein>
<accession>A0A328E8I1</accession>
<dbReference type="EMBL" id="NQVE01000015">
    <property type="protein sequence ID" value="RAL53880.1"/>
    <property type="molecule type" value="Genomic_DNA"/>
</dbReference>
<evidence type="ECO:0000313" key="3">
    <source>
        <dbReference type="Proteomes" id="UP000249390"/>
    </source>
</evidence>
<dbReference type="AlphaFoldDB" id="A0A328E8I1"/>
<organism evidence="2 3">
    <name type="scientific">Cuscuta australis</name>
    <dbReference type="NCBI Taxonomy" id="267555"/>
    <lineage>
        <taxon>Eukaryota</taxon>
        <taxon>Viridiplantae</taxon>
        <taxon>Streptophyta</taxon>
        <taxon>Embryophyta</taxon>
        <taxon>Tracheophyta</taxon>
        <taxon>Spermatophyta</taxon>
        <taxon>Magnoliopsida</taxon>
        <taxon>eudicotyledons</taxon>
        <taxon>Gunneridae</taxon>
        <taxon>Pentapetalae</taxon>
        <taxon>asterids</taxon>
        <taxon>lamiids</taxon>
        <taxon>Solanales</taxon>
        <taxon>Convolvulaceae</taxon>
        <taxon>Cuscuteae</taxon>
        <taxon>Cuscuta</taxon>
        <taxon>Cuscuta subgen. Grammica</taxon>
        <taxon>Cuscuta sect. Cleistogrammica</taxon>
    </lineage>
</organism>
<proteinExistence type="predicted"/>
<reference evidence="2 3" key="1">
    <citation type="submission" date="2018-06" db="EMBL/GenBank/DDBJ databases">
        <title>The Genome of Cuscuta australis (Dodder) Provides Insight into the Evolution of Plant Parasitism.</title>
        <authorList>
            <person name="Liu H."/>
        </authorList>
    </citation>
    <scope>NUCLEOTIDE SEQUENCE [LARGE SCALE GENOMIC DNA]</scope>
    <source>
        <strain evidence="3">cv. Yunnan</strain>
        <tissue evidence="2">Vines</tissue>
    </source>
</reference>
<keyword evidence="1" id="KW-0812">Transmembrane</keyword>
<name>A0A328E8I1_9ASTE</name>
<sequence length="80" mass="8524">MGGPQKMGGDDEAVAKLVVAALFSWTVYKLFRRWGRRRKPAPPADVGAHIVSSTSAAGVTTVNITLPPAASVINLRHDIK</sequence>
<keyword evidence="1" id="KW-1133">Transmembrane helix</keyword>